<dbReference type="EMBL" id="MCRM02000005">
    <property type="protein sequence ID" value="PNV75826.1"/>
    <property type="molecule type" value="Genomic_DNA"/>
</dbReference>
<evidence type="ECO:0000313" key="4">
    <source>
        <dbReference type="Proteomes" id="UP000094669"/>
    </source>
</evidence>
<keyword evidence="4" id="KW-1185">Reference proteome</keyword>
<dbReference type="SUPFAM" id="SSF53756">
    <property type="entry name" value="UDP-Glycosyltransferase/glycogen phosphorylase"/>
    <property type="match status" value="1"/>
</dbReference>
<dbReference type="RefSeq" id="WP_010418487.1">
    <property type="nucleotide sequence ID" value="NZ_MCRM02000005.1"/>
</dbReference>
<proteinExistence type="predicted"/>
<comment type="caution">
    <text evidence="3">The sequence shown here is derived from an EMBL/GenBank/DDBJ whole genome shotgun (WGS) entry which is preliminary data.</text>
</comment>
<dbReference type="CDD" id="cd03809">
    <property type="entry name" value="GT4_MtfB-like"/>
    <property type="match status" value="1"/>
</dbReference>
<organism evidence="3 4">
    <name type="scientific">Leptospira inadai serovar Lyme</name>
    <dbReference type="NCBI Taxonomy" id="293084"/>
    <lineage>
        <taxon>Bacteria</taxon>
        <taxon>Pseudomonadati</taxon>
        <taxon>Spirochaetota</taxon>
        <taxon>Spirochaetia</taxon>
        <taxon>Leptospirales</taxon>
        <taxon>Leptospiraceae</taxon>
        <taxon>Leptospira</taxon>
    </lineage>
</organism>
<dbReference type="GO" id="GO:0016740">
    <property type="term" value="F:transferase activity"/>
    <property type="evidence" value="ECO:0007669"/>
    <property type="project" value="UniProtKB-KW"/>
</dbReference>
<gene>
    <name evidence="3" type="ORF">BES34_007300</name>
</gene>
<dbReference type="Proteomes" id="UP000094669">
    <property type="component" value="Unassembled WGS sequence"/>
</dbReference>
<sequence length="383" mass="44318">MILGIDASNIKSGGGVTHIKELLANAKPEESSFRKVFIWASQKTLDQIPNMTWLEKVIVPNVDRGRLKRWYWQKYELSDIARKKGCSILFIPGSSFSGDFRPFVTMSQNLLPFEWKELMRYGFSFQALRLMLLYFFQGLTFRKSQGIIFLTNYAKDTILTKLSIQNKKNIIVSHGIHERFFSPPKEQQLFLKNEKTPIKLLYVSFIGEYKHQWNVIEAVSNLRKQGYSLRLDLVGGLTEKNAKKKLFASIQKFDPRSEFVFLHTDVPYDTISEYYKNSDLFVFASTCENLPNILIEAMAASLPIVSSEFGPMPEVMGDAGLYCNPLDVDDISEKLKKMIDSKEIREKFSKDAFRKAHEYSWNRNAKLTFDFFKAEVNTYQNEG</sequence>
<name>A0ABX4YKU2_9LEPT</name>
<dbReference type="Pfam" id="PF00534">
    <property type="entry name" value="Glycos_transf_1"/>
    <property type="match status" value="1"/>
</dbReference>
<protein>
    <submittedName>
        <fullName evidence="3">Glycosyl transferase</fullName>
    </submittedName>
</protein>
<dbReference type="PANTHER" id="PTHR46401:SF2">
    <property type="entry name" value="GLYCOSYLTRANSFERASE WBBK-RELATED"/>
    <property type="match status" value="1"/>
</dbReference>
<feature type="domain" description="Glycosyl transferase family 1" evidence="2">
    <location>
        <begin position="192"/>
        <end position="352"/>
    </location>
</feature>
<dbReference type="PANTHER" id="PTHR46401">
    <property type="entry name" value="GLYCOSYLTRANSFERASE WBBK-RELATED"/>
    <property type="match status" value="1"/>
</dbReference>
<evidence type="ECO:0000313" key="3">
    <source>
        <dbReference type="EMBL" id="PNV75826.1"/>
    </source>
</evidence>
<keyword evidence="1 3" id="KW-0808">Transferase</keyword>
<accession>A0ABX4YKU2</accession>
<evidence type="ECO:0000256" key="1">
    <source>
        <dbReference type="ARBA" id="ARBA00022679"/>
    </source>
</evidence>
<reference evidence="3" key="1">
    <citation type="submission" date="2018-01" db="EMBL/GenBank/DDBJ databases">
        <title>Genomic characterization of Leptospira inadai serogroup Lyme isolated from captured rat in Brazil and comparative analysis with human reference strain.</title>
        <authorList>
            <person name="Moreno L.Z."/>
            <person name="Loureiro A.P."/>
            <person name="Miraglia F."/>
            <person name="Kremer F.S."/>
            <person name="Eslabao M.R."/>
            <person name="Dellagostin O.A."/>
            <person name="Lilenbaum W."/>
            <person name="Moreno A.M."/>
        </authorList>
    </citation>
    <scope>NUCLEOTIDE SEQUENCE [LARGE SCALE GENOMIC DNA]</scope>
    <source>
        <strain evidence="3">M34/99</strain>
    </source>
</reference>
<dbReference type="InterPro" id="IPR001296">
    <property type="entry name" value="Glyco_trans_1"/>
</dbReference>
<dbReference type="Gene3D" id="3.40.50.2000">
    <property type="entry name" value="Glycogen Phosphorylase B"/>
    <property type="match status" value="2"/>
</dbReference>
<evidence type="ECO:0000259" key="2">
    <source>
        <dbReference type="Pfam" id="PF00534"/>
    </source>
</evidence>